<keyword evidence="2" id="KW-1185">Reference proteome</keyword>
<accession>A0ABQ6MDD7</accession>
<gene>
    <name evidence="1" type="ORF">TeGR_g1248</name>
</gene>
<evidence type="ECO:0000313" key="2">
    <source>
        <dbReference type="Proteomes" id="UP001165060"/>
    </source>
</evidence>
<dbReference type="Proteomes" id="UP001165060">
    <property type="component" value="Unassembled WGS sequence"/>
</dbReference>
<sequence>MLSTLLFALSSALSDLLIGPYLTLLVVPCLSLALFSSLARPALPPPAAQLRLRVVHLQSPPLASSTSVPIATTTTVSARVHPRPSDPALLSSAKLLLSTVPSPPVLLSLHSSASTLSLSFRQTSALSARAVETATAASFYLPDLCLPATISVRSDLAAQHSLHARVELEQASDDVRDLLNMVAHPPYPPPPPPHPLDIQHSIDEACLLHAESLSFLLRSPKFRGALSSALQSATSWATYLRAAAASLRGLEPPPPRALLLSALLNSALLFRLRLPPAAWLAGAVSVRPAGRLVLAARVIASRNARALFRRLRLSRGPKHPPPQAR</sequence>
<evidence type="ECO:0000313" key="1">
    <source>
        <dbReference type="EMBL" id="GMI24076.1"/>
    </source>
</evidence>
<organism evidence="1 2">
    <name type="scientific">Tetraparma gracilis</name>
    <dbReference type="NCBI Taxonomy" id="2962635"/>
    <lineage>
        <taxon>Eukaryota</taxon>
        <taxon>Sar</taxon>
        <taxon>Stramenopiles</taxon>
        <taxon>Ochrophyta</taxon>
        <taxon>Bolidophyceae</taxon>
        <taxon>Parmales</taxon>
        <taxon>Triparmaceae</taxon>
        <taxon>Tetraparma</taxon>
    </lineage>
</organism>
<dbReference type="EMBL" id="BRYB01000149">
    <property type="protein sequence ID" value="GMI24076.1"/>
    <property type="molecule type" value="Genomic_DNA"/>
</dbReference>
<proteinExistence type="predicted"/>
<protein>
    <submittedName>
        <fullName evidence="1">Uncharacterized protein</fullName>
    </submittedName>
</protein>
<comment type="caution">
    <text evidence="1">The sequence shown here is derived from an EMBL/GenBank/DDBJ whole genome shotgun (WGS) entry which is preliminary data.</text>
</comment>
<reference evidence="1 2" key="1">
    <citation type="journal article" date="2023" name="Commun. Biol.">
        <title>Genome analysis of Parmales, the sister group of diatoms, reveals the evolutionary specialization of diatoms from phago-mixotrophs to photoautotrophs.</title>
        <authorList>
            <person name="Ban H."/>
            <person name="Sato S."/>
            <person name="Yoshikawa S."/>
            <person name="Yamada K."/>
            <person name="Nakamura Y."/>
            <person name="Ichinomiya M."/>
            <person name="Sato N."/>
            <person name="Blanc-Mathieu R."/>
            <person name="Endo H."/>
            <person name="Kuwata A."/>
            <person name="Ogata H."/>
        </authorList>
    </citation>
    <scope>NUCLEOTIDE SEQUENCE [LARGE SCALE GENOMIC DNA]</scope>
</reference>
<name>A0ABQ6MDD7_9STRA</name>